<accession>A0A7R6PP54</accession>
<proteinExistence type="inferred from homology"/>
<dbReference type="AlphaFoldDB" id="A0A7R6PP54"/>
<evidence type="ECO:0000259" key="3">
    <source>
        <dbReference type="Pfam" id="PF19295"/>
    </source>
</evidence>
<dbReference type="InterPro" id="IPR037284">
    <property type="entry name" value="SUF_FeS_clus_asmbl_SufBD_sf"/>
</dbReference>
<name>A0A7R6PP54_9BACT</name>
<dbReference type="InterPro" id="IPR000825">
    <property type="entry name" value="SUF_FeS_clus_asmbl_SufBD_core"/>
</dbReference>
<dbReference type="Pfam" id="PF01458">
    <property type="entry name" value="SUFBD_core"/>
    <property type="match status" value="1"/>
</dbReference>
<dbReference type="PANTHER" id="PTHR30508:SF1">
    <property type="entry name" value="UPF0051 PROTEIN ABCI8, CHLOROPLASTIC-RELATED"/>
    <property type="match status" value="1"/>
</dbReference>
<dbReference type="NCBIfam" id="TIGR01980">
    <property type="entry name" value="sufB"/>
    <property type="match status" value="1"/>
</dbReference>
<protein>
    <submittedName>
        <fullName evidence="4">Fe-S cluster assembly protein SufB</fullName>
    </submittedName>
</protein>
<dbReference type="SUPFAM" id="SSF101960">
    <property type="entry name" value="Stabilizer of iron transporter SufD"/>
    <property type="match status" value="1"/>
</dbReference>
<dbReference type="InterPro" id="IPR055346">
    <property type="entry name" value="Fe-S_cluster_assembly_SufBD"/>
</dbReference>
<organism evidence="4 5">
    <name type="scientific">Thermotomaculum hydrothermale</name>
    <dbReference type="NCBI Taxonomy" id="981385"/>
    <lineage>
        <taxon>Bacteria</taxon>
        <taxon>Pseudomonadati</taxon>
        <taxon>Acidobacteriota</taxon>
        <taxon>Holophagae</taxon>
        <taxon>Thermotomaculales</taxon>
        <taxon>Thermotomaculaceae</taxon>
        <taxon>Thermotomaculum</taxon>
    </lineage>
</organism>
<reference evidence="4 5" key="1">
    <citation type="journal article" date="2012" name="Extremophiles">
        <title>Thermotomaculum hydrothermale gen. nov., sp. nov., a novel heterotrophic thermophile within the phylum Acidobacteria from a deep-sea hydrothermal vent chimney in the Southern Okinawa Trough.</title>
        <authorList>
            <person name="Izumi H."/>
            <person name="Nunoura T."/>
            <person name="Miyazaki M."/>
            <person name="Mino S."/>
            <person name="Toki T."/>
            <person name="Takai K."/>
            <person name="Sako Y."/>
            <person name="Sawabe T."/>
            <person name="Nakagawa S."/>
        </authorList>
    </citation>
    <scope>NUCLEOTIDE SEQUENCE [LARGE SCALE GENOMIC DNA]</scope>
    <source>
        <strain evidence="4 5">AC55</strain>
    </source>
</reference>
<feature type="domain" description="SUF system FeS cluster assembly SufBD core" evidence="2">
    <location>
        <begin position="207"/>
        <end position="441"/>
    </location>
</feature>
<feature type="domain" description="SUF system FeS cluster assembly SufBD N-terminal" evidence="3">
    <location>
        <begin position="46"/>
        <end position="204"/>
    </location>
</feature>
<keyword evidence="5" id="KW-1185">Reference proteome</keyword>
<dbReference type="PANTHER" id="PTHR30508">
    <property type="entry name" value="FES CLUSTER ASSEMBLY PROTEIN SUF"/>
    <property type="match status" value="1"/>
</dbReference>
<dbReference type="InterPro" id="IPR010231">
    <property type="entry name" value="SUF_FeS_clus_asmbl_SufB"/>
</dbReference>
<dbReference type="GO" id="GO:0016226">
    <property type="term" value="P:iron-sulfur cluster assembly"/>
    <property type="evidence" value="ECO:0007669"/>
    <property type="project" value="InterPro"/>
</dbReference>
<dbReference type="KEGG" id="thyd:TTHT_2213"/>
<evidence type="ECO:0000313" key="4">
    <source>
        <dbReference type="EMBL" id="BBB33637.1"/>
    </source>
</evidence>
<comment type="similarity">
    <text evidence="1">Belongs to the iron-sulfur cluster assembly SufBD family.</text>
</comment>
<evidence type="ECO:0000256" key="1">
    <source>
        <dbReference type="ARBA" id="ARBA00043967"/>
    </source>
</evidence>
<gene>
    <name evidence="4" type="primary">sufB</name>
    <name evidence="4" type="ORF">TTHT_2213</name>
</gene>
<evidence type="ECO:0000259" key="2">
    <source>
        <dbReference type="Pfam" id="PF01458"/>
    </source>
</evidence>
<evidence type="ECO:0000313" key="5">
    <source>
        <dbReference type="Proteomes" id="UP000595564"/>
    </source>
</evidence>
<dbReference type="Proteomes" id="UP000595564">
    <property type="component" value="Chromosome"/>
</dbReference>
<dbReference type="InterPro" id="IPR045595">
    <property type="entry name" value="SufBD_N"/>
</dbReference>
<dbReference type="EMBL" id="AP017470">
    <property type="protein sequence ID" value="BBB33637.1"/>
    <property type="molecule type" value="Genomic_DNA"/>
</dbReference>
<dbReference type="RefSeq" id="WP_201327952.1">
    <property type="nucleotide sequence ID" value="NZ_AP017470.1"/>
</dbReference>
<dbReference type="Pfam" id="PF19295">
    <property type="entry name" value="SufBD_N"/>
    <property type="match status" value="1"/>
</dbReference>
<sequence>MNKNKDIKSISEEYKYGFKTKENYKFKSDKGLTEEIVRAISEFKKEPEWMLEFRLKAYNAFKKMPMPWWGNTELLNTVQFDNIHYYIKPEKDHEKSWDDVPDEIKETFDKLGIPEVERKFLAGVTAQYESEVVYHSIKKEFEKLGIVFLDMDSAVKEYPELVKKYFGTVIPIHDNKFAALNSAVWSGGSFIYVPKGVKVETPLQAYFRINAQNMGQFERTLIIADEDSDVHYIEGCSAPVYSSDSLHAAVVEVIALKGARIRYSTIQNWSNNVYNLVTKRAVAYENATVEWVDGNIGAKFTMKYPAIFLKGEGAHAEVLSVALAGDGQHQDSGAKAFHLAPNTTSRIVSKSISTGTGRASYRGWVKVNKGMKNCKSDVRCDALIFGDKARSDTYPRMEVYEPTTKLTHEATVSKIQEDQLFYLMSRGLSEDEASTMIINGFFEPFTKELPMEYAVEFNRLVSLEMEGSIG</sequence>